<dbReference type="AlphaFoldDB" id="A0A0J7Y8X5"/>
<feature type="transmembrane region" description="Helical" evidence="1">
    <location>
        <begin position="80"/>
        <end position="101"/>
    </location>
</feature>
<reference evidence="2 3" key="1">
    <citation type="journal article" date="2015" name="G3 (Bethesda)">
        <title>Insights into Ongoing Evolution of the Hexachlorocyclohexane Catabolic Pathway from Comparative Genomics of Ten Sphingomonadaceae Strains.</title>
        <authorList>
            <person name="Pearce S.L."/>
            <person name="Oakeshott J.G."/>
            <person name="Pandey G."/>
        </authorList>
    </citation>
    <scope>NUCLEOTIDE SEQUENCE [LARGE SCALE GENOMIC DNA]</scope>
    <source>
        <strain evidence="2 3">LL02</strain>
    </source>
</reference>
<dbReference type="Proteomes" id="UP000052268">
    <property type="component" value="Unassembled WGS sequence"/>
</dbReference>
<dbReference type="PATRIC" id="fig|1114963.3.peg.1127"/>
<feature type="transmembrane region" description="Helical" evidence="1">
    <location>
        <begin position="140"/>
        <end position="166"/>
    </location>
</feature>
<keyword evidence="3" id="KW-1185">Reference proteome</keyword>
<organism evidence="2 3">
    <name type="scientific">Novosphingobium barchaimii LL02</name>
    <dbReference type="NCBI Taxonomy" id="1114963"/>
    <lineage>
        <taxon>Bacteria</taxon>
        <taxon>Pseudomonadati</taxon>
        <taxon>Pseudomonadota</taxon>
        <taxon>Alphaproteobacteria</taxon>
        <taxon>Sphingomonadales</taxon>
        <taxon>Sphingomonadaceae</taxon>
        <taxon>Novosphingobium</taxon>
    </lineage>
</organism>
<keyword evidence="1" id="KW-1133">Transmembrane helix</keyword>
<feature type="transmembrane region" description="Helical" evidence="1">
    <location>
        <begin position="17"/>
        <end position="36"/>
    </location>
</feature>
<keyword evidence="1" id="KW-0472">Membrane</keyword>
<dbReference type="EMBL" id="JACU01000002">
    <property type="protein sequence ID" value="KMS60037.1"/>
    <property type="molecule type" value="Genomic_DNA"/>
</dbReference>
<keyword evidence="1" id="KW-0812">Transmembrane</keyword>
<feature type="transmembrane region" description="Helical" evidence="1">
    <location>
        <begin position="186"/>
        <end position="207"/>
    </location>
</feature>
<feature type="transmembrane region" description="Helical" evidence="1">
    <location>
        <begin position="48"/>
        <end position="68"/>
    </location>
</feature>
<sequence length="218" mass="22362">MGDIFAQGAGIAGRSRAVLAGFALGMSLVSSVLSFMTDDMPGIGVEMAVSSVAGYFLFWQVLATEGLLEGSRSRGAGFMAYAAISFITSVAGLLGLVLLILPGLILIARWSLAGALAVARGSSVLPALAESWRLTRGSTWPIVGFLAVVCVAFAAVLLPLGIYAAISEEAANIGVAQQIVEFLGNIASYGLSALISCGTVALFALLVDRDERVAAVFA</sequence>
<proteinExistence type="predicted"/>
<evidence type="ECO:0008006" key="4">
    <source>
        <dbReference type="Google" id="ProtNLM"/>
    </source>
</evidence>
<evidence type="ECO:0000313" key="2">
    <source>
        <dbReference type="EMBL" id="KMS60037.1"/>
    </source>
</evidence>
<protein>
    <recommendedName>
        <fullName evidence="4">Glycerophosphoryl diester phosphodiesterase membrane domain-containing protein</fullName>
    </recommendedName>
</protein>
<name>A0A0J7Y8X5_9SPHN</name>
<comment type="caution">
    <text evidence="2">The sequence shown here is derived from an EMBL/GenBank/DDBJ whole genome shotgun (WGS) entry which is preliminary data.</text>
</comment>
<gene>
    <name evidence="2" type="ORF">V474_11100</name>
</gene>
<evidence type="ECO:0000313" key="3">
    <source>
        <dbReference type="Proteomes" id="UP000052268"/>
    </source>
</evidence>
<accession>A0A0J7Y8X5</accession>
<evidence type="ECO:0000256" key="1">
    <source>
        <dbReference type="SAM" id="Phobius"/>
    </source>
</evidence>